<gene>
    <name evidence="3" type="ORF">L687_12395</name>
</gene>
<dbReference type="AlphaFoldDB" id="T5KUH7"/>
<name>T5KUH7_MICMQ</name>
<comment type="caution">
    <text evidence="3">The sequence shown here is derived from an EMBL/GenBank/DDBJ whole genome shotgun (WGS) entry which is preliminary data.</text>
</comment>
<sequence>MRVIVMAGTKASGLMEAKNLEIDPVAIVTPRSPDAARGVLADRIMEASSLTPEMREKLIDGVLPSIVTTRDAVNMVAATEKSLDAASKILTDMDAGAVEALRALARKIDAWDQIVDWALEDAAETKGARPSVPQNDNVSISAYLKYCDQLGLTPTGRKALGVKDGGEGGKKAKLHALRGGKSA</sequence>
<feature type="region of interest" description="Disordered" evidence="1">
    <location>
        <begin position="162"/>
        <end position="183"/>
    </location>
</feature>
<evidence type="ECO:0000313" key="3">
    <source>
        <dbReference type="EMBL" id="EQM83412.1"/>
    </source>
</evidence>
<dbReference type="Proteomes" id="UP000016033">
    <property type="component" value="Unassembled WGS sequence"/>
</dbReference>
<evidence type="ECO:0000259" key="2">
    <source>
        <dbReference type="Pfam" id="PF23931"/>
    </source>
</evidence>
<reference evidence="3 4" key="1">
    <citation type="journal article" date="2013" name="Genome Announc.">
        <title>Whole-genome sequences of five oyster-associated bacteria show potential for crude oil hydrocarbon degradation.</title>
        <authorList>
            <person name="Chauhan A."/>
            <person name="Green S."/>
            <person name="Pathak A."/>
            <person name="Thomas J."/>
            <person name="Venkatramanan R."/>
        </authorList>
    </citation>
    <scope>NUCLEOTIDE SEQUENCE [LARGE SCALE GENOMIC DNA]</scope>
    <source>
        <strain evidence="3 4">MF109</strain>
    </source>
</reference>
<dbReference type="InterPro" id="IPR057630">
    <property type="entry name" value="Terminase_6"/>
</dbReference>
<protein>
    <recommendedName>
        <fullName evidence="2">Terminase small subunit actinomycetes phage-type domain-containing protein</fullName>
    </recommendedName>
</protein>
<organism evidence="3 4">
    <name type="scientific">Microbacterium maritypicum MF109</name>
    <dbReference type="NCBI Taxonomy" id="1333857"/>
    <lineage>
        <taxon>Bacteria</taxon>
        <taxon>Bacillati</taxon>
        <taxon>Actinomycetota</taxon>
        <taxon>Actinomycetes</taxon>
        <taxon>Micrococcales</taxon>
        <taxon>Microbacteriaceae</taxon>
        <taxon>Microbacterium</taxon>
    </lineage>
</organism>
<accession>T5KUH7</accession>
<dbReference type="RefSeq" id="WP_021198692.1">
    <property type="nucleotide sequence ID" value="NZ_ATAO01000079.1"/>
</dbReference>
<feature type="domain" description="Terminase small subunit actinomycetes phage-type" evidence="2">
    <location>
        <begin position="78"/>
        <end position="180"/>
    </location>
</feature>
<evidence type="ECO:0000256" key="1">
    <source>
        <dbReference type="SAM" id="MobiDB-lite"/>
    </source>
</evidence>
<dbReference type="Pfam" id="PF23931">
    <property type="entry name" value="Terminase_6"/>
    <property type="match status" value="1"/>
</dbReference>
<feature type="compositionally biased region" description="Basic residues" evidence="1">
    <location>
        <begin position="171"/>
        <end position="183"/>
    </location>
</feature>
<dbReference type="EMBL" id="ATAO01000079">
    <property type="protein sequence ID" value="EQM83412.1"/>
    <property type="molecule type" value="Genomic_DNA"/>
</dbReference>
<dbReference type="PATRIC" id="fig|1333857.3.peg.708"/>
<evidence type="ECO:0000313" key="4">
    <source>
        <dbReference type="Proteomes" id="UP000016033"/>
    </source>
</evidence>
<proteinExistence type="predicted"/>